<reference evidence="6 7" key="1">
    <citation type="submission" date="2018-04" db="EMBL/GenBank/DDBJ databases">
        <title>Novel species isolated from glacier.</title>
        <authorList>
            <person name="Liu Q."/>
            <person name="Xin Y.-H."/>
        </authorList>
    </citation>
    <scope>NUCLEOTIDE SEQUENCE [LARGE SCALE GENOMIC DNA]</scope>
    <source>
        <strain evidence="6 7">GT1R17</strain>
    </source>
</reference>
<name>A0A2T5MG82_9GAMM</name>
<evidence type="ECO:0000256" key="4">
    <source>
        <dbReference type="PROSITE-ProRule" id="PRU00335"/>
    </source>
</evidence>
<dbReference type="SUPFAM" id="SSF48498">
    <property type="entry name" value="Tetracyclin repressor-like, C-terminal domain"/>
    <property type="match status" value="1"/>
</dbReference>
<organism evidence="6 7">
    <name type="scientific">Stenotrophobium rhamnosiphilum</name>
    <dbReference type="NCBI Taxonomy" id="2029166"/>
    <lineage>
        <taxon>Bacteria</taxon>
        <taxon>Pseudomonadati</taxon>
        <taxon>Pseudomonadota</taxon>
        <taxon>Gammaproteobacteria</taxon>
        <taxon>Nevskiales</taxon>
        <taxon>Nevskiaceae</taxon>
        <taxon>Stenotrophobium</taxon>
    </lineage>
</organism>
<keyword evidence="7" id="KW-1185">Reference proteome</keyword>
<gene>
    <name evidence="6" type="ORF">CJD38_09475</name>
</gene>
<keyword evidence="2 4" id="KW-0238">DNA-binding</keyword>
<dbReference type="Gene3D" id="1.10.357.10">
    <property type="entry name" value="Tetracycline Repressor, domain 2"/>
    <property type="match status" value="1"/>
</dbReference>
<dbReference type="AlphaFoldDB" id="A0A2T5MG82"/>
<dbReference type="InterPro" id="IPR036271">
    <property type="entry name" value="Tet_transcr_reg_TetR-rel_C_sf"/>
</dbReference>
<dbReference type="GO" id="GO:0003700">
    <property type="term" value="F:DNA-binding transcription factor activity"/>
    <property type="evidence" value="ECO:0007669"/>
    <property type="project" value="TreeGrafter"/>
</dbReference>
<evidence type="ECO:0000256" key="2">
    <source>
        <dbReference type="ARBA" id="ARBA00023125"/>
    </source>
</evidence>
<dbReference type="InterPro" id="IPR001647">
    <property type="entry name" value="HTH_TetR"/>
</dbReference>
<dbReference type="GO" id="GO:0000976">
    <property type="term" value="F:transcription cis-regulatory region binding"/>
    <property type="evidence" value="ECO:0007669"/>
    <property type="project" value="TreeGrafter"/>
</dbReference>
<dbReference type="InterPro" id="IPR009057">
    <property type="entry name" value="Homeodomain-like_sf"/>
</dbReference>
<keyword evidence="3" id="KW-0804">Transcription</keyword>
<evidence type="ECO:0000313" key="7">
    <source>
        <dbReference type="Proteomes" id="UP000244248"/>
    </source>
</evidence>
<dbReference type="PANTHER" id="PTHR30055">
    <property type="entry name" value="HTH-TYPE TRANSCRIPTIONAL REGULATOR RUTR"/>
    <property type="match status" value="1"/>
</dbReference>
<feature type="domain" description="HTH tetR-type" evidence="5">
    <location>
        <begin position="8"/>
        <end position="68"/>
    </location>
</feature>
<protein>
    <recommendedName>
        <fullName evidence="5">HTH tetR-type domain-containing protein</fullName>
    </recommendedName>
</protein>
<sequence>MTKSKPTTTGALSILEAATELFARDGYECVSVASIADLAGVCKANIFHHYASKEVLYLEVMRKASAEHAELAEALLKEDISCVEKLHRLTEYDIKTMIDNELRTRLILRELGEPCENSVRRLAHQVFRRNFQLVIELFEQGQRNGEFRNDFDPAAAAVAWCGSKNAFFLCREAMQDLDLFKGTDAARGFAEKVCKLLIDGILPVNNVISSTEKKIS</sequence>
<dbReference type="InterPro" id="IPR050109">
    <property type="entry name" value="HTH-type_TetR-like_transc_reg"/>
</dbReference>
<feature type="DNA-binding region" description="H-T-H motif" evidence="4">
    <location>
        <begin position="31"/>
        <end position="50"/>
    </location>
</feature>
<keyword evidence="1" id="KW-0805">Transcription regulation</keyword>
<dbReference type="PANTHER" id="PTHR30055:SF234">
    <property type="entry name" value="HTH-TYPE TRANSCRIPTIONAL REGULATOR BETI"/>
    <property type="match status" value="1"/>
</dbReference>
<proteinExistence type="predicted"/>
<evidence type="ECO:0000256" key="1">
    <source>
        <dbReference type="ARBA" id="ARBA00023015"/>
    </source>
</evidence>
<dbReference type="SUPFAM" id="SSF46689">
    <property type="entry name" value="Homeodomain-like"/>
    <property type="match status" value="1"/>
</dbReference>
<dbReference type="OrthoDB" id="5816932at2"/>
<dbReference type="Pfam" id="PF00440">
    <property type="entry name" value="TetR_N"/>
    <property type="match status" value="1"/>
</dbReference>
<evidence type="ECO:0000256" key="3">
    <source>
        <dbReference type="ARBA" id="ARBA00023163"/>
    </source>
</evidence>
<comment type="caution">
    <text evidence="6">The sequence shown here is derived from an EMBL/GenBank/DDBJ whole genome shotgun (WGS) entry which is preliminary data.</text>
</comment>
<dbReference type="PROSITE" id="PS50977">
    <property type="entry name" value="HTH_TETR_2"/>
    <property type="match status" value="1"/>
</dbReference>
<dbReference type="Gene3D" id="1.10.10.60">
    <property type="entry name" value="Homeodomain-like"/>
    <property type="match status" value="1"/>
</dbReference>
<dbReference type="Proteomes" id="UP000244248">
    <property type="component" value="Unassembled WGS sequence"/>
</dbReference>
<accession>A0A2T5MG82</accession>
<evidence type="ECO:0000259" key="5">
    <source>
        <dbReference type="PROSITE" id="PS50977"/>
    </source>
</evidence>
<dbReference type="RefSeq" id="WP_107940093.1">
    <property type="nucleotide sequence ID" value="NZ_QANS01000003.1"/>
</dbReference>
<dbReference type="PRINTS" id="PR00455">
    <property type="entry name" value="HTHTETR"/>
</dbReference>
<evidence type="ECO:0000313" key="6">
    <source>
        <dbReference type="EMBL" id="PTU31549.1"/>
    </source>
</evidence>
<dbReference type="EMBL" id="QANS01000003">
    <property type="protein sequence ID" value="PTU31549.1"/>
    <property type="molecule type" value="Genomic_DNA"/>
</dbReference>